<evidence type="ECO:0000256" key="6">
    <source>
        <dbReference type="ARBA" id="ARBA00022485"/>
    </source>
</evidence>
<dbReference type="InterPro" id="IPR036621">
    <property type="entry name" value="Anticodon-bd_dom_sf"/>
</dbReference>
<keyword evidence="15" id="KW-0411">Iron-sulfur</keyword>
<dbReference type="NCBIfam" id="TIGR00612">
    <property type="entry name" value="ispG_gcpE"/>
    <property type="match status" value="1"/>
</dbReference>
<comment type="subcellular location">
    <subcellularLocation>
        <location evidence="2">Cytoplasm</location>
    </subcellularLocation>
</comment>
<evidence type="ECO:0000313" key="21">
    <source>
        <dbReference type="Proteomes" id="UP000663842"/>
    </source>
</evidence>
<dbReference type="GO" id="GO:0005524">
    <property type="term" value="F:ATP binding"/>
    <property type="evidence" value="ECO:0007669"/>
    <property type="project" value="UniProtKB-KW"/>
</dbReference>
<dbReference type="SUPFAM" id="SSF56014">
    <property type="entry name" value="Nitrite and sulphite reductase 4Fe-4S domain-like"/>
    <property type="match status" value="1"/>
</dbReference>
<dbReference type="InterPro" id="IPR045854">
    <property type="entry name" value="NO2/SO3_Rdtase_4Fe4S_sf"/>
</dbReference>
<evidence type="ECO:0000256" key="14">
    <source>
        <dbReference type="ARBA" id="ARBA00023004"/>
    </source>
</evidence>
<dbReference type="GO" id="GO:0051539">
    <property type="term" value="F:4 iron, 4 sulfur cluster binding"/>
    <property type="evidence" value="ECO:0007669"/>
    <property type="project" value="UniProtKB-KW"/>
</dbReference>
<evidence type="ECO:0000256" key="4">
    <source>
        <dbReference type="ARBA" id="ARBA00011738"/>
    </source>
</evidence>
<dbReference type="Proteomes" id="UP000663842">
    <property type="component" value="Unassembled WGS sequence"/>
</dbReference>
<dbReference type="PANTHER" id="PTHR30454">
    <property type="entry name" value="4-HYDROXY-3-METHYLBUT-2-EN-1-YL DIPHOSPHATE SYNTHASE"/>
    <property type="match status" value="1"/>
</dbReference>
<keyword evidence="7" id="KW-0963">Cytoplasm</keyword>
<keyword evidence="14" id="KW-0408">Iron</keyword>
<keyword evidence="8" id="KW-0436">Ligase</keyword>
<sequence>MTNTETCDVAATVAQIAKSVTAGVDIVRVSVPTMDAAKAFGEIRKQVRVPLVADIHFDHKIALAVADLGADCLRINPGNIGSEQKVKEVVAAAKHHGLSIRIGVNAGSLEKDLQQKYKEPTGQALLESAMRHIDILDRLNFHEFKVSVKASNVFLTLDAYRLISAQIDNPLHLGVTEAGVFRTGTVKSAIALGGLLLDGIGDTLRVSLAAEPEDEVKVGFDILKSLGIRSNGINFIACPSCSRQEFDVIRVMNALEERLEDIRTPLDLSVIGCKVNGPGEAKEADIGIVGASPRSLVYRNGEKSHLIDTHQLVDEIEQMVRAQVAVKEPIKGFNDILPTKTAPWRRLEAALTQTMDQYGYQQIRLPIVEETRLFKRAIGDATDIVEKEMYTFLDKSDPPDALTLRPEGTAGCVRAVLEHNLLRGGAPRVWYIGPMFRYEKPQKGRYRQFHQFGVETFGVETPDMEAELITQTARVWKNLGLTAHVQLEINTLGEKEERALYRAALVDYLSNHIDQLDEDSQRRLTTNPLRILDSKAQSTQQILENAPQLFDFLGEDSRAHFAQLQDYLTQANIAFVINPKLVRGLDYYNKTVFEWTTTQLGSQGTVCAGGRYDGLVGQLKGKPDQSVPAVGYAMGLERLLLLLEVVHGSDDAKVDRMAAECDIFVVAEPALQRNALQLSEALRDVFQVSASALRVRTGMTGSLKSQMKKADQSGALFAIIIGQQEVDQGVVLVKHLTDGTQQTVAVDFSSQQGDYSKSLAVHLADLF</sequence>
<dbReference type="InterPro" id="IPR011005">
    <property type="entry name" value="Dihydropteroate_synth-like_sf"/>
</dbReference>
<evidence type="ECO:0000256" key="16">
    <source>
        <dbReference type="ARBA" id="ARBA00023146"/>
    </source>
</evidence>
<dbReference type="InterPro" id="IPR058579">
    <property type="entry name" value="IspG_C"/>
</dbReference>
<dbReference type="Gene3D" id="3.30.930.10">
    <property type="entry name" value="Bira Bifunctional Protein, Domain 2"/>
    <property type="match status" value="1"/>
</dbReference>
<dbReference type="SUPFAM" id="SSF51604">
    <property type="entry name" value="Enolase C-terminal domain-like"/>
    <property type="match status" value="1"/>
</dbReference>
<keyword evidence="12" id="KW-0648">Protein biosynthesis</keyword>
<dbReference type="EC" id="6.1.1.21" evidence="5"/>
<dbReference type="Gene3D" id="3.30.413.10">
    <property type="entry name" value="Sulfite Reductase Hemoprotein, domain 1"/>
    <property type="match status" value="1"/>
</dbReference>
<dbReference type="InterPro" id="IPR058578">
    <property type="entry name" value="IspG_TIM"/>
</dbReference>
<dbReference type="AlphaFoldDB" id="A0A819KP42"/>
<dbReference type="HAMAP" id="MF_00127">
    <property type="entry name" value="His_tRNA_synth"/>
    <property type="match status" value="1"/>
</dbReference>
<evidence type="ECO:0000256" key="18">
    <source>
        <dbReference type="ARBA" id="ARBA00047639"/>
    </source>
</evidence>
<dbReference type="PANTHER" id="PTHR30454:SF0">
    <property type="entry name" value="4-HYDROXY-3-METHYLBUT-2-EN-1-YL DIPHOSPHATE SYNTHASE (FERREDOXIN), CHLOROPLASTIC"/>
    <property type="match status" value="1"/>
</dbReference>
<comment type="similarity">
    <text evidence="3">Belongs to the class-II aminoacyl-tRNA synthetase family.</text>
</comment>
<keyword evidence="6" id="KW-0004">4Fe-4S</keyword>
<dbReference type="Pfam" id="PF03129">
    <property type="entry name" value="HGTP_anticodon"/>
    <property type="match status" value="1"/>
</dbReference>
<dbReference type="Pfam" id="PF26540">
    <property type="entry name" value="GcpE_C"/>
    <property type="match status" value="1"/>
</dbReference>
<dbReference type="NCBIfam" id="NF001540">
    <property type="entry name" value="PRK00366.1"/>
    <property type="match status" value="1"/>
</dbReference>
<dbReference type="GO" id="GO:0005737">
    <property type="term" value="C:cytoplasm"/>
    <property type="evidence" value="ECO:0007669"/>
    <property type="project" value="UniProtKB-SubCell"/>
</dbReference>
<comment type="subunit">
    <text evidence="4">Homodimer.</text>
</comment>
<proteinExistence type="inferred from homology"/>
<gene>
    <name evidence="20" type="ORF">UXM345_LOCUS13437</name>
</gene>
<comment type="catalytic activity">
    <reaction evidence="18">
        <text>tRNA(His) + L-histidine + ATP = L-histidyl-tRNA(His) + AMP + diphosphate + H(+)</text>
        <dbReference type="Rhea" id="RHEA:17313"/>
        <dbReference type="Rhea" id="RHEA-COMP:9665"/>
        <dbReference type="Rhea" id="RHEA-COMP:9689"/>
        <dbReference type="ChEBI" id="CHEBI:15378"/>
        <dbReference type="ChEBI" id="CHEBI:30616"/>
        <dbReference type="ChEBI" id="CHEBI:33019"/>
        <dbReference type="ChEBI" id="CHEBI:57595"/>
        <dbReference type="ChEBI" id="CHEBI:78442"/>
        <dbReference type="ChEBI" id="CHEBI:78527"/>
        <dbReference type="ChEBI" id="CHEBI:456215"/>
        <dbReference type="EC" id="6.1.1.21"/>
    </reaction>
</comment>
<dbReference type="GO" id="GO:0016114">
    <property type="term" value="P:terpenoid biosynthetic process"/>
    <property type="evidence" value="ECO:0007669"/>
    <property type="project" value="InterPro"/>
</dbReference>
<dbReference type="InterPro" id="IPR036849">
    <property type="entry name" value="Enolase-like_C_sf"/>
</dbReference>
<dbReference type="EMBL" id="CAJOBF010001457">
    <property type="protein sequence ID" value="CAF3952822.1"/>
    <property type="molecule type" value="Genomic_DNA"/>
</dbReference>
<reference evidence="20" key="1">
    <citation type="submission" date="2021-02" db="EMBL/GenBank/DDBJ databases">
        <authorList>
            <person name="Nowell W R."/>
        </authorList>
    </citation>
    <scope>NUCLEOTIDE SEQUENCE</scope>
</reference>
<evidence type="ECO:0000256" key="12">
    <source>
        <dbReference type="ARBA" id="ARBA00022917"/>
    </source>
</evidence>
<evidence type="ECO:0000256" key="7">
    <source>
        <dbReference type="ARBA" id="ARBA00022490"/>
    </source>
</evidence>
<evidence type="ECO:0000256" key="3">
    <source>
        <dbReference type="ARBA" id="ARBA00008226"/>
    </source>
</evidence>
<dbReference type="InterPro" id="IPR041715">
    <property type="entry name" value="HisRS-like_core"/>
</dbReference>
<feature type="domain" description="Aminoacyl-transfer RNA synthetases class-II family profile" evidence="19">
    <location>
        <begin position="344"/>
        <end position="669"/>
    </location>
</feature>
<keyword evidence="11" id="KW-0067">ATP-binding</keyword>
<evidence type="ECO:0000256" key="15">
    <source>
        <dbReference type="ARBA" id="ARBA00023014"/>
    </source>
</evidence>
<dbReference type="GO" id="GO:0004821">
    <property type="term" value="F:histidine-tRNA ligase activity"/>
    <property type="evidence" value="ECO:0007669"/>
    <property type="project" value="UniProtKB-EC"/>
</dbReference>
<keyword evidence="16" id="KW-0030">Aminoacyl-tRNA synthetase</keyword>
<keyword evidence="13" id="KW-0560">Oxidoreductase</keyword>
<evidence type="ECO:0000256" key="5">
    <source>
        <dbReference type="ARBA" id="ARBA00012815"/>
    </source>
</evidence>
<dbReference type="Pfam" id="PF13393">
    <property type="entry name" value="tRNA-synt_His"/>
    <property type="match status" value="1"/>
</dbReference>
<dbReference type="Pfam" id="PF04551">
    <property type="entry name" value="GcpE"/>
    <property type="match status" value="1"/>
</dbReference>
<evidence type="ECO:0000256" key="8">
    <source>
        <dbReference type="ARBA" id="ARBA00022598"/>
    </source>
</evidence>
<dbReference type="InterPro" id="IPR015807">
    <property type="entry name" value="His-tRNA-ligase"/>
</dbReference>
<dbReference type="GO" id="GO:0006427">
    <property type="term" value="P:histidyl-tRNA aminoacylation"/>
    <property type="evidence" value="ECO:0007669"/>
    <property type="project" value="InterPro"/>
</dbReference>
<dbReference type="FunFam" id="3.30.930.10:FF:000005">
    <property type="entry name" value="Histidine--tRNA ligase"/>
    <property type="match status" value="1"/>
</dbReference>
<dbReference type="FunFam" id="3.20.20.20:FF:000001">
    <property type="entry name" value="4-hydroxy-3-methylbut-2-en-1-yl diphosphate synthase (flavodoxin)"/>
    <property type="match status" value="1"/>
</dbReference>
<dbReference type="Gene3D" id="3.40.50.800">
    <property type="entry name" value="Anticodon-binding domain"/>
    <property type="match status" value="1"/>
</dbReference>
<evidence type="ECO:0000259" key="19">
    <source>
        <dbReference type="PROSITE" id="PS50862"/>
    </source>
</evidence>
<dbReference type="SUPFAM" id="SSF52954">
    <property type="entry name" value="Class II aaRS ABD-related"/>
    <property type="match status" value="1"/>
</dbReference>
<name>A0A819KP42_9BILA</name>
<organism evidence="20 21">
    <name type="scientific">Rotaria magnacalcarata</name>
    <dbReference type="NCBI Taxonomy" id="392030"/>
    <lineage>
        <taxon>Eukaryota</taxon>
        <taxon>Metazoa</taxon>
        <taxon>Spiralia</taxon>
        <taxon>Gnathifera</taxon>
        <taxon>Rotifera</taxon>
        <taxon>Eurotatoria</taxon>
        <taxon>Bdelloidea</taxon>
        <taxon>Philodinida</taxon>
        <taxon>Philodinidae</taxon>
        <taxon>Rotaria</taxon>
    </lineage>
</organism>
<dbReference type="InterPro" id="IPR004588">
    <property type="entry name" value="IspG_bac-typ"/>
</dbReference>
<evidence type="ECO:0000256" key="10">
    <source>
        <dbReference type="ARBA" id="ARBA00022741"/>
    </source>
</evidence>
<dbReference type="GO" id="GO:0046429">
    <property type="term" value="F:4-hydroxy-3-methylbut-2-en-1-yl diphosphate synthase activity (ferredoxin)"/>
    <property type="evidence" value="ECO:0007669"/>
    <property type="project" value="InterPro"/>
</dbReference>
<dbReference type="GO" id="GO:0046872">
    <property type="term" value="F:metal ion binding"/>
    <property type="evidence" value="ECO:0007669"/>
    <property type="project" value="UniProtKB-KW"/>
</dbReference>
<dbReference type="InterPro" id="IPR006195">
    <property type="entry name" value="aa-tRNA-synth_II"/>
</dbReference>
<keyword evidence="9" id="KW-0479">Metal-binding</keyword>
<keyword evidence="10" id="KW-0547">Nucleotide-binding</keyword>
<evidence type="ECO:0000256" key="1">
    <source>
        <dbReference type="ARBA" id="ARBA00001966"/>
    </source>
</evidence>
<evidence type="ECO:0000256" key="13">
    <source>
        <dbReference type="ARBA" id="ARBA00023002"/>
    </source>
</evidence>
<dbReference type="InterPro" id="IPR004154">
    <property type="entry name" value="Anticodon-bd"/>
</dbReference>
<dbReference type="SUPFAM" id="SSF55681">
    <property type="entry name" value="Class II aaRS and biotin synthetases"/>
    <property type="match status" value="1"/>
</dbReference>
<evidence type="ECO:0000256" key="11">
    <source>
        <dbReference type="ARBA" id="ARBA00022840"/>
    </source>
</evidence>
<dbReference type="Gene3D" id="3.20.20.20">
    <property type="entry name" value="Dihydropteroate synthase-like"/>
    <property type="match status" value="1"/>
</dbReference>
<comment type="caution">
    <text evidence="20">The sequence shown here is derived from an EMBL/GenBank/DDBJ whole genome shotgun (WGS) entry which is preliminary data.</text>
</comment>
<dbReference type="CDD" id="cd00773">
    <property type="entry name" value="HisRS-like_core"/>
    <property type="match status" value="1"/>
</dbReference>
<evidence type="ECO:0000256" key="17">
    <source>
        <dbReference type="ARBA" id="ARBA00023229"/>
    </source>
</evidence>
<keyword evidence="17" id="KW-0414">Isoprene biosynthesis</keyword>
<protein>
    <recommendedName>
        <fullName evidence="5">histidine--tRNA ligase</fullName>
        <ecNumber evidence="5">6.1.1.21</ecNumber>
    </recommendedName>
</protein>
<accession>A0A819KP42</accession>
<evidence type="ECO:0000256" key="2">
    <source>
        <dbReference type="ARBA" id="ARBA00004496"/>
    </source>
</evidence>
<dbReference type="NCBIfam" id="TIGR00442">
    <property type="entry name" value="hisS"/>
    <property type="match status" value="1"/>
</dbReference>
<dbReference type="HAMAP" id="MF_00159">
    <property type="entry name" value="IspG"/>
    <property type="match status" value="1"/>
</dbReference>
<evidence type="ECO:0000313" key="20">
    <source>
        <dbReference type="EMBL" id="CAF3952822.1"/>
    </source>
</evidence>
<dbReference type="InterPro" id="IPR045864">
    <property type="entry name" value="aa-tRNA-synth_II/BPL/LPL"/>
</dbReference>
<evidence type="ECO:0000256" key="9">
    <source>
        <dbReference type="ARBA" id="ARBA00022723"/>
    </source>
</evidence>
<comment type="cofactor">
    <cofactor evidence="1">
        <name>[4Fe-4S] cluster</name>
        <dbReference type="ChEBI" id="CHEBI:49883"/>
    </cofactor>
</comment>
<dbReference type="PROSITE" id="PS50862">
    <property type="entry name" value="AA_TRNA_LIGASE_II"/>
    <property type="match status" value="1"/>
</dbReference>